<dbReference type="InterPro" id="IPR050203">
    <property type="entry name" value="Trp-tRNA_synthetase"/>
</dbReference>
<dbReference type="Gene3D" id="3.40.50.620">
    <property type="entry name" value="HUPs"/>
    <property type="match status" value="1"/>
</dbReference>
<proteinExistence type="inferred from homology"/>
<evidence type="ECO:0000256" key="3">
    <source>
        <dbReference type="ARBA" id="ARBA00022598"/>
    </source>
</evidence>
<sequence>MQHQPEHPSRHQTPGGRPPRKLSLITPSGRLTLGNHLGALRGMVAAQDHATCFFGVSDLHAMTTAHDPAELRERSREVATLMLACGLDPERATLFRQSEVPAHTGLAYLLECTALTGELSRMIQFKEKRRQAGGATGARASLFTYPVLMAADILLYRPEAVPVGDDQRQHVELTRDLALRFNRSYGPVFTVPEIEVPPVAARLRDLADPTRKMSKSAVSDAGVIRLLDDPATVRRKIGRAVTDSDTGPDAVRHDPVAKPGVSNLLELVAACTGSSPEAVAGGAPTYGALKKLATDAVVSVLEPVQRRYGELARDPGAVEEVYAAGARRCVEETGPVLYAARAAIGLG</sequence>
<evidence type="ECO:0000256" key="5">
    <source>
        <dbReference type="ARBA" id="ARBA00022840"/>
    </source>
</evidence>
<keyword evidence="6 9" id="KW-0648">Protein biosynthesis</keyword>
<dbReference type="NCBIfam" id="TIGR00233">
    <property type="entry name" value="trpS"/>
    <property type="match status" value="1"/>
</dbReference>
<evidence type="ECO:0000256" key="6">
    <source>
        <dbReference type="ARBA" id="ARBA00022917"/>
    </source>
</evidence>
<dbReference type="EC" id="6.1.1.2" evidence="2 8"/>
<dbReference type="InterPro" id="IPR014729">
    <property type="entry name" value="Rossmann-like_a/b/a_fold"/>
</dbReference>
<evidence type="ECO:0000313" key="11">
    <source>
        <dbReference type="EMBL" id="QNN51244.1"/>
    </source>
</evidence>
<dbReference type="GO" id="GO:0005524">
    <property type="term" value="F:ATP binding"/>
    <property type="evidence" value="ECO:0007669"/>
    <property type="project" value="UniProtKB-KW"/>
</dbReference>
<evidence type="ECO:0000256" key="9">
    <source>
        <dbReference type="RuleBase" id="RU363036"/>
    </source>
</evidence>
<dbReference type="PANTHER" id="PTHR43766:SF1">
    <property type="entry name" value="TRYPTOPHAN--TRNA LIGASE, MITOCHONDRIAL"/>
    <property type="match status" value="1"/>
</dbReference>
<keyword evidence="3 9" id="KW-0436">Ligase</keyword>
<keyword evidence="12" id="KW-1185">Reference proteome</keyword>
<dbReference type="CDD" id="cd00806">
    <property type="entry name" value="TrpRS_core"/>
    <property type="match status" value="1"/>
</dbReference>
<evidence type="ECO:0000256" key="4">
    <source>
        <dbReference type="ARBA" id="ARBA00022741"/>
    </source>
</evidence>
<name>A0A7G9R6L9_9ACTN</name>
<keyword evidence="7 9" id="KW-0030">Aminoacyl-tRNA synthetase</keyword>
<comment type="similarity">
    <text evidence="1 9">Belongs to the class-I aminoacyl-tRNA synthetase family.</text>
</comment>
<dbReference type="Gene3D" id="1.10.240.10">
    <property type="entry name" value="Tyrosyl-Transfer RNA Synthetase"/>
    <property type="match status" value="1"/>
</dbReference>
<dbReference type="PANTHER" id="PTHR43766">
    <property type="entry name" value="TRYPTOPHAN--TRNA LIGASE, MITOCHONDRIAL"/>
    <property type="match status" value="1"/>
</dbReference>
<gene>
    <name evidence="11" type="primary">trpS</name>
    <name evidence="11" type="ORF">H9L09_11395</name>
</gene>
<dbReference type="RefSeq" id="WP_187577085.1">
    <property type="nucleotide sequence ID" value="NZ_CP060713.1"/>
</dbReference>
<evidence type="ECO:0000256" key="2">
    <source>
        <dbReference type="ARBA" id="ARBA00013161"/>
    </source>
</evidence>
<dbReference type="Proteomes" id="UP000515947">
    <property type="component" value="Chromosome"/>
</dbReference>
<dbReference type="InterPro" id="IPR002306">
    <property type="entry name" value="Trp-tRNA-ligase"/>
</dbReference>
<dbReference type="PRINTS" id="PR01039">
    <property type="entry name" value="TRNASYNTHTRP"/>
</dbReference>
<dbReference type="KEGG" id="nmes:H9L09_11395"/>
<keyword evidence="5 9" id="KW-0067">ATP-binding</keyword>
<dbReference type="GO" id="GO:0006436">
    <property type="term" value="P:tryptophanyl-tRNA aminoacylation"/>
    <property type="evidence" value="ECO:0007669"/>
    <property type="project" value="UniProtKB-UniRule"/>
</dbReference>
<evidence type="ECO:0000256" key="8">
    <source>
        <dbReference type="NCBIfam" id="TIGR00233"/>
    </source>
</evidence>
<dbReference type="AlphaFoldDB" id="A0A7G9R6L9"/>
<reference evidence="11 12" key="1">
    <citation type="submission" date="2020-08" db="EMBL/GenBank/DDBJ databases">
        <title>Genome sequence of Nocardioides mesophilus KACC 16243T.</title>
        <authorList>
            <person name="Hyun D.-W."/>
            <person name="Bae J.-W."/>
        </authorList>
    </citation>
    <scope>NUCLEOTIDE SEQUENCE [LARGE SCALE GENOMIC DNA]</scope>
    <source>
        <strain evidence="11 12">KACC 16243</strain>
    </source>
</reference>
<dbReference type="InterPro" id="IPR002305">
    <property type="entry name" value="aa-tRNA-synth_Ic"/>
</dbReference>
<dbReference type="Pfam" id="PF00579">
    <property type="entry name" value="tRNA-synt_1b"/>
    <property type="match status" value="1"/>
</dbReference>
<dbReference type="EMBL" id="CP060713">
    <property type="protein sequence ID" value="QNN51244.1"/>
    <property type="molecule type" value="Genomic_DNA"/>
</dbReference>
<evidence type="ECO:0000313" key="12">
    <source>
        <dbReference type="Proteomes" id="UP000515947"/>
    </source>
</evidence>
<feature type="region of interest" description="Disordered" evidence="10">
    <location>
        <begin position="1"/>
        <end position="22"/>
    </location>
</feature>
<accession>A0A7G9R6L9</accession>
<keyword evidence="4 9" id="KW-0547">Nucleotide-binding</keyword>
<evidence type="ECO:0000256" key="1">
    <source>
        <dbReference type="ARBA" id="ARBA00005594"/>
    </source>
</evidence>
<organism evidence="11 12">
    <name type="scientific">Nocardioides mesophilus</name>
    <dbReference type="NCBI Taxonomy" id="433659"/>
    <lineage>
        <taxon>Bacteria</taxon>
        <taxon>Bacillati</taxon>
        <taxon>Actinomycetota</taxon>
        <taxon>Actinomycetes</taxon>
        <taxon>Propionibacteriales</taxon>
        <taxon>Nocardioidaceae</taxon>
        <taxon>Nocardioides</taxon>
    </lineage>
</organism>
<protein>
    <recommendedName>
        <fullName evidence="2 8">Tryptophan--tRNA ligase</fullName>
        <ecNumber evidence="2 8">6.1.1.2</ecNumber>
    </recommendedName>
</protein>
<dbReference type="GO" id="GO:0005829">
    <property type="term" value="C:cytosol"/>
    <property type="evidence" value="ECO:0007669"/>
    <property type="project" value="TreeGrafter"/>
</dbReference>
<evidence type="ECO:0000256" key="10">
    <source>
        <dbReference type="SAM" id="MobiDB-lite"/>
    </source>
</evidence>
<evidence type="ECO:0000256" key="7">
    <source>
        <dbReference type="ARBA" id="ARBA00023146"/>
    </source>
</evidence>
<dbReference type="GO" id="GO:0004830">
    <property type="term" value="F:tryptophan-tRNA ligase activity"/>
    <property type="evidence" value="ECO:0007669"/>
    <property type="project" value="UniProtKB-UniRule"/>
</dbReference>
<dbReference type="SUPFAM" id="SSF52374">
    <property type="entry name" value="Nucleotidylyl transferase"/>
    <property type="match status" value="1"/>
</dbReference>